<name>A0A165E5V9_9BASI</name>
<dbReference type="PRINTS" id="PR00320">
    <property type="entry name" value="GPROTEINBRPT"/>
</dbReference>
<dbReference type="Pfam" id="PF24883">
    <property type="entry name" value="NPHP3_N"/>
    <property type="match status" value="1"/>
</dbReference>
<dbReference type="SUPFAM" id="SSF50978">
    <property type="entry name" value="WD40 repeat-like"/>
    <property type="match status" value="3"/>
</dbReference>
<dbReference type="Gene3D" id="2.130.10.10">
    <property type="entry name" value="YVTN repeat-like/Quinoprotein amine dehydrogenase"/>
    <property type="match status" value="6"/>
</dbReference>
<dbReference type="CDD" id="cd00200">
    <property type="entry name" value="WD40"/>
    <property type="match status" value="2"/>
</dbReference>
<dbReference type="STRING" id="1353952.A0A165E5V9"/>
<feature type="repeat" description="WD" evidence="3">
    <location>
        <begin position="1142"/>
        <end position="1183"/>
    </location>
</feature>
<protein>
    <submittedName>
        <fullName evidence="6">WD40 repeat-like protein</fullName>
    </submittedName>
</protein>
<feature type="repeat" description="WD" evidence="3">
    <location>
        <begin position="1098"/>
        <end position="1139"/>
    </location>
</feature>
<evidence type="ECO:0000256" key="2">
    <source>
        <dbReference type="ARBA" id="ARBA00022737"/>
    </source>
</evidence>
<evidence type="ECO:0000259" key="5">
    <source>
        <dbReference type="Pfam" id="PF24883"/>
    </source>
</evidence>
<evidence type="ECO:0000256" key="1">
    <source>
        <dbReference type="ARBA" id="ARBA00022574"/>
    </source>
</evidence>
<dbReference type="Proteomes" id="UP000076842">
    <property type="component" value="Unassembled WGS sequence"/>
</dbReference>
<feature type="repeat" description="WD" evidence="3">
    <location>
        <begin position="1271"/>
        <end position="1312"/>
    </location>
</feature>
<dbReference type="SUPFAM" id="SSF52540">
    <property type="entry name" value="P-loop containing nucleoside triphosphate hydrolases"/>
    <property type="match status" value="1"/>
</dbReference>
<feature type="repeat" description="WD" evidence="3">
    <location>
        <begin position="1400"/>
        <end position="1441"/>
    </location>
</feature>
<dbReference type="PROSITE" id="PS00678">
    <property type="entry name" value="WD_REPEATS_1"/>
    <property type="match status" value="10"/>
</dbReference>
<feature type="repeat" description="WD" evidence="3">
    <location>
        <begin position="1443"/>
        <end position="1475"/>
    </location>
</feature>
<dbReference type="InterPro" id="IPR001680">
    <property type="entry name" value="WD40_rpt"/>
</dbReference>
<keyword evidence="1 3" id="KW-0853">WD repeat</keyword>
<feature type="repeat" description="WD" evidence="3">
    <location>
        <begin position="1314"/>
        <end position="1355"/>
    </location>
</feature>
<feature type="repeat" description="WD" evidence="3">
    <location>
        <begin position="1228"/>
        <end position="1269"/>
    </location>
</feature>
<dbReference type="Pfam" id="PF00400">
    <property type="entry name" value="WD40"/>
    <property type="match status" value="14"/>
</dbReference>
<dbReference type="CDD" id="cd21037">
    <property type="entry name" value="MLKL_NTD"/>
    <property type="match status" value="1"/>
</dbReference>
<feature type="repeat" description="WD" evidence="3">
    <location>
        <begin position="969"/>
        <end position="1010"/>
    </location>
</feature>
<reference evidence="6 7" key="1">
    <citation type="journal article" date="2016" name="Mol. Biol. Evol.">
        <title>Comparative Genomics of Early-Diverging Mushroom-Forming Fungi Provides Insights into the Origins of Lignocellulose Decay Capabilities.</title>
        <authorList>
            <person name="Nagy L.G."/>
            <person name="Riley R."/>
            <person name="Tritt A."/>
            <person name="Adam C."/>
            <person name="Daum C."/>
            <person name="Floudas D."/>
            <person name="Sun H."/>
            <person name="Yadav J.S."/>
            <person name="Pangilinan J."/>
            <person name="Larsson K.H."/>
            <person name="Matsuura K."/>
            <person name="Barry K."/>
            <person name="Labutti K."/>
            <person name="Kuo R."/>
            <person name="Ohm R.A."/>
            <person name="Bhattacharya S.S."/>
            <person name="Shirouzu T."/>
            <person name="Yoshinaga Y."/>
            <person name="Martin F.M."/>
            <person name="Grigoriev I.V."/>
            <person name="Hibbett D.S."/>
        </authorList>
    </citation>
    <scope>NUCLEOTIDE SEQUENCE [LARGE SCALE GENOMIC DNA]</scope>
    <source>
        <strain evidence="6 7">HHB12733</strain>
    </source>
</reference>
<dbReference type="InterPro" id="IPR020472">
    <property type="entry name" value="WD40_PAC1"/>
</dbReference>
<dbReference type="PROSITE" id="PS50294">
    <property type="entry name" value="WD_REPEATS_REGION"/>
    <property type="match status" value="14"/>
</dbReference>
<dbReference type="InterPro" id="IPR059179">
    <property type="entry name" value="MLKL-like_MCAfunc"/>
</dbReference>
<evidence type="ECO:0000313" key="7">
    <source>
        <dbReference type="Proteomes" id="UP000076842"/>
    </source>
</evidence>
<dbReference type="PANTHER" id="PTHR19879:SF9">
    <property type="entry name" value="TRANSCRIPTION INITIATION FACTOR TFIID SUBUNIT 5"/>
    <property type="match status" value="1"/>
</dbReference>
<evidence type="ECO:0000256" key="3">
    <source>
        <dbReference type="PROSITE-ProRule" id="PRU00221"/>
    </source>
</evidence>
<dbReference type="InterPro" id="IPR019775">
    <property type="entry name" value="WD40_repeat_CS"/>
</dbReference>
<sequence>MGETPTAASFPSKSTYVLTGAALDGLPTRGLFKSDGKYFIKVIVDGEKEWSMREIKTKSAKVVWDEEEDRRQFDGNSASNLRVTLYKNHSSRAAEEVGKAVLSLTKWVEAANAVPLVLGSAAHGTPSIRVRLHLTETREAIVAPEVNDVAPADDPAVADDPAAADDPATVDASMQSAIAEADTKTTALQGLPGLSAVSTSTGKISEMTDGLGGIASAWEPLLDKLDAFTQMMDVVSEVHPYAKMAWTVLSAAYKVVRAQQDRDDKLLSLVEKMKDVYEFRAQALELQRIRQDPGKDKRREEALCRLASQTVECGHFIASYAKDAGFFRRLLNQTVSNVSHKIDDYNRRFDALVQDFQKGSQVRTEIMTVRILGEVKDLAADMDIRDIPYAEGAGYELRKRCLPGTRVDLLDEIRSWATLDNPDVPRVCFLMGPAGTGKSTIAHTIAFQFDTMKQLGSSFCFNASTRKPESLSRNVARNLATFHPAFKAALWESVGGDTFLCTTNDLDMQFDKFILEPAQALAMSGTIIIVIDALDESGTVRERAALLSLLVKRLHELPDAFRFLITCRPEQDILRLLHRSPMLQCATLQMPTPDQDTSLSSDILVYIRHTLSTELGNDSESLDDDCCVQLRDRAEGLFQWAFVACDYINGEPIIGQTARMRYRDLVTGSGGAYGLDNLYRTVLDNILSKNRRALESFRVVMGLILSAIQPLSRKVLRDLLSQLPSEGSHELESLTKDTILPLLGSLLSGVGEENVPIRPLHSSFGEMLRSPDRGGQYHINDSGFHETFARASLHIMKTRLRFNMGRLKTSYNLNRDEEFWGQLDENIPAALVYACIHWGTHLSKCPDGFEESVADLIHALFLENFLFWLEAASLIDGLGEVARCISISMSRLQRLGDEVYQMAGDGIRFIGQFARPLRASAAHLYVSALVWTPTMSKIAEVYRPKYPTTARVVSGMITMWPMAATIYGRDGHDLGISAAALSLDGTRIVSGSFDSTIRIWDINDGALVGEPLMGHDGAVMSVALSLDGALLASGSADKTIRLWDVQTGTCTMEPLTGHDDEVVSVVFSPDGKRIVSSSLDHTVRIWDVQSGKPTLGPLIGHAGPVWSLAVSPDGTRIASGSRDSMIRIWNLQTGATIGDPLQGHHKGTIRTVAFSPDGTRIVSGADDYTILIWDSQTGAVLGKPLKGHRSTIWCLAFSPDGKQLVSGSDDKTIRTWAVETGAVVGDPLKGHDDGVFFVAFLPDGARIVSGSMDNTIRIWDIQNGTASGEQQKGHDAPVMSVTFSPDGTQIASGSEDYTIRRWDAHTGLAVGKPLKGHVGAIYSVAFSPDGRQIISGSDDNTIRIWDAHTGAPVGDPLRDHYSTVWSVAFSPDGTRIVSGSGDHTIRIWNAETGESIGEPLVDDGDVFRAVAFSPDNKRIVSGSDRKGIRLWDVQAAAIIAEPLMGLNLGVASVAFSPDGTRIVSGSDDGKIRIWDGETCAAIGEPMEGHTSLIWCLSYSPNGTRVVSGREDKSVRIWDVETGTAVGEPLTGHEGPVRGVAFSPDGTRVASCAQDKTIRIWDARTIEGLDGGLDDEDEDGIAIPVRDDDGPGNTAGSEDNLSLREQTELDEQLEDHPVSEKKSVPEAQPSTQSTPPGEADDQSEDGIAHTFSLSPWEKHWLAQPYVSASTADSTIWIDQNAGWIMGDEANPIFWIPPQYIDRLATGRLDVIIPGPAIHVDLSNFVHGERWTECQMPLA</sequence>
<keyword evidence="2" id="KW-0677">Repeat</keyword>
<dbReference type="OrthoDB" id="538223at2759"/>
<proteinExistence type="predicted"/>
<feature type="domain" description="Nephrocystin 3-like N-terminal" evidence="5">
    <location>
        <begin position="406"/>
        <end position="568"/>
    </location>
</feature>
<dbReference type="InterPro" id="IPR056884">
    <property type="entry name" value="NPHP3-like_N"/>
</dbReference>
<feature type="repeat" description="WD" evidence="3">
    <location>
        <begin position="1055"/>
        <end position="1096"/>
    </location>
</feature>
<dbReference type="EMBL" id="KV424020">
    <property type="protein sequence ID" value="KZT54162.1"/>
    <property type="molecule type" value="Genomic_DNA"/>
</dbReference>
<feature type="repeat" description="WD" evidence="3">
    <location>
        <begin position="1486"/>
        <end position="1527"/>
    </location>
</feature>
<feature type="repeat" description="WD" evidence="3">
    <location>
        <begin position="1012"/>
        <end position="1053"/>
    </location>
</feature>
<dbReference type="PROSITE" id="PS50082">
    <property type="entry name" value="WD_REPEATS_2"/>
    <property type="match status" value="14"/>
</dbReference>
<organism evidence="6 7">
    <name type="scientific">Calocera cornea HHB12733</name>
    <dbReference type="NCBI Taxonomy" id="1353952"/>
    <lineage>
        <taxon>Eukaryota</taxon>
        <taxon>Fungi</taxon>
        <taxon>Dikarya</taxon>
        <taxon>Basidiomycota</taxon>
        <taxon>Agaricomycotina</taxon>
        <taxon>Dacrymycetes</taxon>
        <taxon>Dacrymycetales</taxon>
        <taxon>Dacrymycetaceae</taxon>
        <taxon>Calocera</taxon>
    </lineage>
</organism>
<dbReference type="InterPro" id="IPR015943">
    <property type="entry name" value="WD40/YVTN_repeat-like_dom_sf"/>
</dbReference>
<feature type="repeat" description="WD" evidence="3">
    <location>
        <begin position="1185"/>
        <end position="1226"/>
    </location>
</feature>
<keyword evidence="7" id="KW-1185">Reference proteome</keyword>
<evidence type="ECO:0000313" key="6">
    <source>
        <dbReference type="EMBL" id="KZT54162.1"/>
    </source>
</evidence>
<accession>A0A165E5V9</accession>
<dbReference type="SMART" id="SM00320">
    <property type="entry name" value="WD40"/>
    <property type="match status" value="14"/>
</dbReference>
<feature type="repeat" description="WD" evidence="3">
    <location>
        <begin position="1529"/>
        <end position="1564"/>
    </location>
</feature>
<dbReference type="InterPro" id="IPR027417">
    <property type="entry name" value="P-loop_NTPase"/>
</dbReference>
<feature type="region of interest" description="Disordered" evidence="4">
    <location>
        <begin position="1567"/>
        <end position="1644"/>
    </location>
</feature>
<feature type="repeat" description="WD" evidence="3">
    <location>
        <begin position="1357"/>
        <end position="1398"/>
    </location>
</feature>
<dbReference type="InParanoid" id="A0A165E5V9"/>
<dbReference type="InterPro" id="IPR036322">
    <property type="entry name" value="WD40_repeat_dom_sf"/>
</dbReference>
<dbReference type="Gene3D" id="3.40.50.300">
    <property type="entry name" value="P-loop containing nucleotide triphosphate hydrolases"/>
    <property type="match status" value="1"/>
</dbReference>
<evidence type="ECO:0000256" key="4">
    <source>
        <dbReference type="SAM" id="MobiDB-lite"/>
    </source>
</evidence>
<feature type="compositionally biased region" description="Basic and acidic residues" evidence="4">
    <location>
        <begin position="1613"/>
        <end position="1623"/>
    </location>
</feature>
<gene>
    <name evidence="6" type="ORF">CALCODRAFT_519565</name>
</gene>
<dbReference type="PANTHER" id="PTHR19879">
    <property type="entry name" value="TRANSCRIPTION INITIATION FACTOR TFIID"/>
    <property type="match status" value="1"/>
</dbReference>